<feature type="chain" id="PRO_5046824197" description="Secreted protein" evidence="2">
    <location>
        <begin position="24"/>
        <end position="78"/>
    </location>
</feature>
<evidence type="ECO:0000256" key="1">
    <source>
        <dbReference type="SAM" id="MobiDB-lite"/>
    </source>
</evidence>
<comment type="caution">
    <text evidence="3">The sequence shown here is derived from an EMBL/GenBank/DDBJ whole genome shotgun (WGS) entry which is preliminary data.</text>
</comment>
<feature type="signal peptide" evidence="2">
    <location>
        <begin position="1"/>
        <end position="23"/>
    </location>
</feature>
<name>A0ABT9PBJ8_9ACTN</name>
<evidence type="ECO:0008006" key="5">
    <source>
        <dbReference type="Google" id="ProtNLM"/>
    </source>
</evidence>
<gene>
    <name evidence="3" type="ORF">J2S57_005814</name>
</gene>
<sequence>MWAFFSRRLRTWLLLTVAVPALAAVARMVAYRIEKRNGPTRVSRALVSLSNVVRRRGGKSQDVSVGGQGEAAPQRTKS</sequence>
<accession>A0ABT9PBJ8</accession>
<evidence type="ECO:0000313" key="4">
    <source>
        <dbReference type="Proteomes" id="UP001235712"/>
    </source>
</evidence>
<evidence type="ECO:0000313" key="3">
    <source>
        <dbReference type="EMBL" id="MDP9830065.1"/>
    </source>
</evidence>
<feature type="region of interest" description="Disordered" evidence="1">
    <location>
        <begin position="57"/>
        <end position="78"/>
    </location>
</feature>
<dbReference type="Proteomes" id="UP001235712">
    <property type="component" value="Unassembled WGS sequence"/>
</dbReference>
<protein>
    <recommendedName>
        <fullName evidence="5">Secreted protein</fullName>
    </recommendedName>
</protein>
<evidence type="ECO:0000256" key="2">
    <source>
        <dbReference type="SAM" id="SignalP"/>
    </source>
</evidence>
<organism evidence="3 4">
    <name type="scientific">Kineosporia succinea</name>
    <dbReference type="NCBI Taxonomy" id="84632"/>
    <lineage>
        <taxon>Bacteria</taxon>
        <taxon>Bacillati</taxon>
        <taxon>Actinomycetota</taxon>
        <taxon>Actinomycetes</taxon>
        <taxon>Kineosporiales</taxon>
        <taxon>Kineosporiaceae</taxon>
        <taxon>Kineosporia</taxon>
    </lineage>
</organism>
<proteinExistence type="predicted"/>
<dbReference type="RefSeq" id="WP_307248893.1">
    <property type="nucleotide sequence ID" value="NZ_JAUSQZ010000001.1"/>
</dbReference>
<reference evidence="3 4" key="1">
    <citation type="submission" date="2023-07" db="EMBL/GenBank/DDBJ databases">
        <title>Sequencing the genomes of 1000 actinobacteria strains.</title>
        <authorList>
            <person name="Klenk H.-P."/>
        </authorList>
    </citation>
    <scope>NUCLEOTIDE SEQUENCE [LARGE SCALE GENOMIC DNA]</scope>
    <source>
        <strain evidence="3 4">DSM 44388</strain>
    </source>
</reference>
<keyword evidence="4" id="KW-1185">Reference proteome</keyword>
<keyword evidence="2" id="KW-0732">Signal</keyword>
<dbReference type="EMBL" id="JAUSQZ010000001">
    <property type="protein sequence ID" value="MDP9830065.1"/>
    <property type="molecule type" value="Genomic_DNA"/>
</dbReference>